<keyword evidence="3" id="KW-1185">Reference proteome</keyword>
<keyword evidence="1" id="KW-0732">Signal</keyword>
<accession>A0A1G6I0S0</accession>
<feature type="chain" id="PRO_5011706517" evidence="1">
    <location>
        <begin position="26"/>
        <end position="311"/>
    </location>
</feature>
<dbReference type="EMBL" id="FMZC01000001">
    <property type="protein sequence ID" value="SDC00040.1"/>
    <property type="molecule type" value="Genomic_DNA"/>
</dbReference>
<protein>
    <submittedName>
        <fullName evidence="2">Uncharacterized protein</fullName>
    </submittedName>
</protein>
<dbReference type="AlphaFoldDB" id="A0A1G6I0S0"/>
<organism evidence="2 3">
    <name type="scientific">Paracidovorax valerianellae</name>
    <dbReference type="NCBI Taxonomy" id="187868"/>
    <lineage>
        <taxon>Bacteria</taxon>
        <taxon>Pseudomonadati</taxon>
        <taxon>Pseudomonadota</taxon>
        <taxon>Betaproteobacteria</taxon>
        <taxon>Burkholderiales</taxon>
        <taxon>Comamonadaceae</taxon>
        <taxon>Paracidovorax</taxon>
    </lineage>
</organism>
<name>A0A1G6I0S0_9BURK</name>
<gene>
    <name evidence="2" type="ORF">SAMN05192589_10139</name>
</gene>
<dbReference type="STRING" id="187868.SAMN05192589_10139"/>
<dbReference type="OrthoDB" id="9180940at2"/>
<evidence type="ECO:0000256" key="1">
    <source>
        <dbReference type="SAM" id="SignalP"/>
    </source>
</evidence>
<evidence type="ECO:0000313" key="2">
    <source>
        <dbReference type="EMBL" id="SDC00040.1"/>
    </source>
</evidence>
<reference evidence="2 3" key="1">
    <citation type="submission" date="2016-10" db="EMBL/GenBank/DDBJ databases">
        <authorList>
            <person name="de Groot N.N."/>
        </authorList>
    </citation>
    <scope>NUCLEOTIDE SEQUENCE [LARGE SCALE GENOMIC DNA]</scope>
    <source>
        <strain evidence="2 3">DSM 16619</strain>
    </source>
</reference>
<sequence>MRVKFMGFRFVLKLGSLSLATFAQALSAKGYDPNAPTDEQRLFFMSDSADPDYYVGVVITIKDHKTYCELVRAPTNILVRVAEVQHDASLMDFNFFVLNKRTGAGMYQYYHHSCSVSAFCHLAGSKFNEYKEQVIAEKIAEESSGEELTEARRAKIRREHNSRFSWEVLVRQEALEAMIEELHKVKSFEYLIATPEVPEAEFKAHTAYIKSRTSKITFVADTPGKMLASAIKACVVAERPKRGRVEGVDGYGVEKVISILDNPENFGEYDYDQLAAKLDQLDVTRFSTAWVVGELLRQCRDHKHIFEMPMR</sequence>
<dbReference type="Proteomes" id="UP000198781">
    <property type="component" value="Unassembled WGS sequence"/>
</dbReference>
<evidence type="ECO:0000313" key="3">
    <source>
        <dbReference type="Proteomes" id="UP000198781"/>
    </source>
</evidence>
<dbReference type="RefSeq" id="WP_092739148.1">
    <property type="nucleotide sequence ID" value="NZ_FMZC01000001.1"/>
</dbReference>
<feature type="signal peptide" evidence="1">
    <location>
        <begin position="1"/>
        <end position="25"/>
    </location>
</feature>
<proteinExistence type="predicted"/>